<feature type="transmembrane region" description="Helical" evidence="1">
    <location>
        <begin position="55"/>
        <end position="80"/>
    </location>
</feature>
<evidence type="ECO:0008006" key="6">
    <source>
        <dbReference type="Google" id="ProtNLM"/>
    </source>
</evidence>
<feature type="domain" description="Piezo THU9 and anchor" evidence="3">
    <location>
        <begin position="289"/>
        <end position="515"/>
    </location>
</feature>
<dbReference type="Pfam" id="PF24874">
    <property type="entry name" value="Piezo_THU9_anchor"/>
    <property type="match status" value="1"/>
</dbReference>
<dbReference type="InterPro" id="IPR027272">
    <property type="entry name" value="Piezo"/>
</dbReference>
<evidence type="ECO:0000313" key="5">
    <source>
        <dbReference type="Proteomes" id="UP001151532"/>
    </source>
</evidence>
<dbReference type="OrthoDB" id="1657605at2759"/>
<dbReference type="PANTHER" id="PTHR13167">
    <property type="entry name" value="PIEZO-TYPE MECHANOSENSITIVE ION CHANNEL COMPONENT"/>
    <property type="match status" value="1"/>
</dbReference>
<dbReference type="GO" id="GO:0050982">
    <property type="term" value="P:detection of mechanical stimulus"/>
    <property type="evidence" value="ECO:0007669"/>
    <property type="project" value="TreeGrafter"/>
</dbReference>
<dbReference type="GO" id="GO:0016020">
    <property type="term" value="C:membrane"/>
    <property type="evidence" value="ECO:0007669"/>
    <property type="project" value="InterPro"/>
</dbReference>
<dbReference type="EMBL" id="JAPFFK010000002">
    <property type="protein sequence ID" value="KAJ6775327.1"/>
    <property type="molecule type" value="Genomic_DNA"/>
</dbReference>
<feature type="transmembrane region" description="Helical" evidence="1">
    <location>
        <begin position="92"/>
        <end position="109"/>
    </location>
</feature>
<protein>
    <recommendedName>
        <fullName evidence="6">Piezo non-specific cation channel R-Ras-binding domain-containing protein</fullName>
    </recommendedName>
</protein>
<dbReference type="GO" id="GO:0008381">
    <property type="term" value="F:mechanosensitive monoatomic ion channel activity"/>
    <property type="evidence" value="ECO:0007669"/>
    <property type="project" value="InterPro"/>
</dbReference>
<keyword evidence="1" id="KW-0812">Transmembrane</keyword>
<feature type="transmembrane region" description="Helical" evidence="1">
    <location>
        <begin position="333"/>
        <end position="353"/>
    </location>
</feature>
<reference evidence="4" key="1">
    <citation type="submission" date="2022-11" db="EMBL/GenBank/DDBJ databases">
        <authorList>
            <person name="Hyden B.L."/>
            <person name="Feng K."/>
            <person name="Yates T."/>
            <person name="Jawdy S."/>
            <person name="Smart L.B."/>
            <person name="Muchero W."/>
        </authorList>
    </citation>
    <scope>NUCLEOTIDE SEQUENCE</scope>
    <source>
        <tissue evidence="4">Shoot tip</tissue>
    </source>
</reference>
<comment type="caution">
    <text evidence="4">The sequence shown here is derived from an EMBL/GenBank/DDBJ whole genome shotgun (WGS) entry which is preliminary data.</text>
</comment>
<dbReference type="InterPro" id="IPR056770">
    <property type="entry name" value="Piezo_THU9_anchor"/>
</dbReference>
<dbReference type="Pfam" id="PF23188">
    <property type="entry name" value="THU_Piezo1"/>
    <property type="match status" value="1"/>
</dbReference>
<dbReference type="GO" id="GO:0042391">
    <property type="term" value="P:regulation of membrane potential"/>
    <property type="evidence" value="ECO:0007669"/>
    <property type="project" value="TreeGrafter"/>
</dbReference>
<name>A0A9Q0WY45_SALPP</name>
<dbReference type="GO" id="GO:0005261">
    <property type="term" value="F:monoatomic cation channel activity"/>
    <property type="evidence" value="ECO:0007669"/>
    <property type="project" value="TreeGrafter"/>
</dbReference>
<evidence type="ECO:0000256" key="1">
    <source>
        <dbReference type="SAM" id="Phobius"/>
    </source>
</evidence>
<sequence>MNESLRSERFVSSSSVNSRNHSMDFLGDIIELNNKADSYEFWDSHKRDGESLLSMVYPAVLFLYALCVNTGPLSMFWVIMLIYTEMCIFVQYLYQIIIQHCGLTFNISLLQELGFPAHKTLSSFVISNLPLFLVYLFTLLQTSITARDRTIADARSQKRNNFQEEVAQGCMGRIETLLLSAKNVLKLLIRSLFRYWKSLTQGAETPPYFVQVSMKVDLWPEDGIQPDRIKSGNKQAARGCTNVDLYKSLTPAADVAYEILEAQRAGIVREIRFPYPILSVIGGGKKDIDLYAYVFCADLAVFFLVAIFYHSVIKNNSEFLEVYQLEDQFPKEFVFILMVIFFLIVLDRVIYLCSFATGKVLFYLFNLALFTYSVTEYAWYTEPQHRHAGRLALRAIYLTKAISLALQAIQIRFGVPHESTLYRQFLTSSISRINHMGFRVYRALPFLYELRCVLDWSCTTTSLTMYDWLKLEDIHASLFLVKCDAVLNREKTPTRERSNRRGQNSAMGYAYFLYCCV</sequence>
<accession>A0A9Q0WY45</accession>
<keyword evidence="1" id="KW-1133">Transmembrane helix</keyword>
<dbReference type="InterPro" id="IPR056768">
    <property type="entry name" value="THU_Piezo"/>
</dbReference>
<feature type="transmembrane region" description="Helical" evidence="1">
    <location>
        <begin position="360"/>
        <end position="380"/>
    </location>
</feature>
<evidence type="ECO:0000259" key="2">
    <source>
        <dbReference type="Pfam" id="PF23188"/>
    </source>
</evidence>
<evidence type="ECO:0000313" key="4">
    <source>
        <dbReference type="EMBL" id="KAJ6775327.1"/>
    </source>
</evidence>
<gene>
    <name evidence="4" type="ORF">OIU79_018492</name>
</gene>
<proteinExistence type="predicted"/>
<reference evidence="4" key="2">
    <citation type="journal article" date="2023" name="Int. J. Mol. Sci.">
        <title>De Novo Assembly and Annotation of 11 Diverse Shrub Willow (Salix) Genomes Reveals Novel Gene Organization in Sex-Linked Regions.</title>
        <authorList>
            <person name="Hyden B."/>
            <person name="Feng K."/>
            <person name="Yates T.B."/>
            <person name="Jawdy S."/>
            <person name="Cereghino C."/>
            <person name="Smart L.B."/>
            <person name="Muchero W."/>
        </authorList>
    </citation>
    <scope>NUCLEOTIDE SEQUENCE</scope>
    <source>
        <tissue evidence="4">Shoot tip</tissue>
    </source>
</reference>
<feature type="transmembrane region" description="Helical" evidence="1">
    <location>
        <begin position="290"/>
        <end position="313"/>
    </location>
</feature>
<organism evidence="4 5">
    <name type="scientific">Salix purpurea</name>
    <name type="common">Purple osier willow</name>
    <dbReference type="NCBI Taxonomy" id="77065"/>
    <lineage>
        <taxon>Eukaryota</taxon>
        <taxon>Viridiplantae</taxon>
        <taxon>Streptophyta</taxon>
        <taxon>Embryophyta</taxon>
        <taxon>Tracheophyta</taxon>
        <taxon>Spermatophyta</taxon>
        <taxon>Magnoliopsida</taxon>
        <taxon>eudicotyledons</taxon>
        <taxon>Gunneridae</taxon>
        <taxon>Pentapetalae</taxon>
        <taxon>rosids</taxon>
        <taxon>fabids</taxon>
        <taxon>Malpighiales</taxon>
        <taxon>Salicaceae</taxon>
        <taxon>Saliceae</taxon>
        <taxon>Salix</taxon>
    </lineage>
</organism>
<feature type="transmembrane region" description="Helical" evidence="1">
    <location>
        <begin position="121"/>
        <end position="140"/>
    </location>
</feature>
<dbReference type="AlphaFoldDB" id="A0A9Q0WY45"/>
<dbReference type="PANTHER" id="PTHR13167:SF46">
    <property type="entry name" value="PIEZO NON-SPECIFIC CATION CHANNEL R-RAS-BINDING DOMAIN-CONTAINING PROTEIN"/>
    <property type="match status" value="1"/>
</dbReference>
<keyword evidence="5" id="KW-1185">Reference proteome</keyword>
<evidence type="ECO:0000259" key="3">
    <source>
        <dbReference type="Pfam" id="PF24874"/>
    </source>
</evidence>
<dbReference type="GO" id="GO:0071260">
    <property type="term" value="P:cellular response to mechanical stimulus"/>
    <property type="evidence" value="ECO:0007669"/>
    <property type="project" value="TreeGrafter"/>
</dbReference>
<keyword evidence="1" id="KW-0472">Membrane</keyword>
<feature type="domain" description="Piezo transmembrane helical unit" evidence="2">
    <location>
        <begin position="51"/>
        <end position="134"/>
    </location>
</feature>
<dbReference type="Proteomes" id="UP001151532">
    <property type="component" value="Chromosome 5"/>
</dbReference>